<feature type="compositionally biased region" description="Polar residues" evidence="3">
    <location>
        <begin position="195"/>
        <end position="207"/>
    </location>
</feature>
<dbReference type="SUPFAM" id="SSF57756">
    <property type="entry name" value="Retrovirus zinc finger-like domains"/>
    <property type="match status" value="1"/>
</dbReference>
<proteinExistence type="predicted"/>
<keyword evidence="1" id="KW-0479">Metal-binding</keyword>
<dbReference type="Proteomes" id="UP000821866">
    <property type="component" value="Unassembled WGS sequence"/>
</dbReference>
<feature type="compositionally biased region" description="Low complexity" evidence="3">
    <location>
        <begin position="392"/>
        <end position="404"/>
    </location>
</feature>
<reference evidence="5" key="2">
    <citation type="submission" date="2021-09" db="EMBL/GenBank/DDBJ databases">
        <authorList>
            <person name="Jia N."/>
            <person name="Wang J."/>
            <person name="Shi W."/>
            <person name="Du L."/>
            <person name="Sun Y."/>
            <person name="Zhan W."/>
            <person name="Jiang J."/>
            <person name="Wang Q."/>
            <person name="Zhang B."/>
            <person name="Ji P."/>
            <person name="Sakyi L.B."/>
            <person name="Cui X."/>
            <person name="Yuan T."/>
            <person name="Jiang B."/>
            <person name="Yang W."/>
            <person name="Lam T.T.-Y."/>
            <person name="Chang Q."/>
            <person name="Ding S."/>
            <person name="Wang X."/>
            <person name="Zhu J."/>
            <person name="Ruan X."/>
            <person name="Zhao L."/>
            <person name="Wei J."/>
            <person name="Que T."/>
            <person name="Du C."/>
            <person name="Cheng J."/>
            <person name="Dai P."/>
            <person name="Han X."/>
            <person name="Huang E."/>
            <person name="Gao Y."/>
            <person name="Liu J."/>
            <person name="Shao H."/>
            <person name="Ye R."/>
            <person name="Li L."/>
            <person name="Wei W."/>
            <person name="Wang X."/>
            <person name="Wang C."/>
            <person name="Huo Q."/>
            <person name="Li W."/>
            <person name="Guo W."/>
            <person name="Chen H."/>
            <person name="Chen S."/>
            <person name="Zhou L."/>
            <person name="Zhou L."/>
            <person name="Ni X."/>
            <person name="Tian J."/>
            <person name="Zhou Y."/>
            <person name="Sheng Y."/>
            <person name="Liu T."/>
            <person name="Pan Y."/>
            <person name="Xia L."/>
            <person name="Li J."/>
            <person name="Zhao F."/>
            <person name="Cao W."/>
        </authorList>
    </citation>
    <scope>NUCLEOTIDE SEQUENCE</scope>
    <source>
        <strain evidence="5">Rmic-2018</strain>
        <tissue evidence="5">Larvae</tissue>
    </source>
</reference>
<feature type="region of interest" description="Disordered" evidence="3">
    <location>
        <begin position="387"/>
        <end position="430"/>
    </location>
</feature>
<evidence type="ECO:0000256" key="2">
    <source>
        <dbReference type="SAM" id="Coils"/>
    </source>
</evidence>
<evidence type="ECO:0000313" key="6">
    <source>
        <dbReference type="Proteomes" id="UP000821866"/>
    </source>
</evidence>
<organism evidence="5 6">
    <name type="scientific">Rhipicephalus microplus</name>
    <name type="common">Cattle tick</name>
    <name type="synonym">Boophilus microplus</name>
    <dbReference type="NCBI Taxonomy" id="6941"/>
    <lineage>
        <taxon>Eukaryota</taxon>
        <taxon>Metazoa</taxon>
        <taxon>Ecdysozoa</taxon>
        <taxon>Arthropoda</taxon>
        <taxon>Chelicerata</taxon>
        <taxon>Arachnida</taxon>
        <taxon>Acari</taxon>
        <taxon>Parasitiformes</taxon>
        <taxon>Ixodida</taxon>
        <taxon>Ixodoidea</taxon>
        <taxon>Ixodidae</taxon>
        <taxon>Rhipicephalinae</taxon>
        <taxon>Rhipicephalus</taxon>
        <taxon>Boophilus</taxon>
    </lineage>
</organism>
<keyword evidence="2" id="KW-0175">Coiled coil</keyword>
<gene>
    <name evidence="5" type="ORF">HPB51_026859</name>
</gene>
<evidence type="ECO:0000256" key="3">
    <source>
        <dbReference type="SAM" id="MobiDB-lite"/>
    </source>
</evidence>
<evidence type="ECO:0000256" key="1">
    <source>
        <dbReference type="PROSITE-ProRule" id="PRU00047"/>
    </source>
</evidence>
<feature type="domain" description="CCHC-type" evidence="4">
    <location>
        <begin position="88"/>
        <end position="103"/>
    </location>
</feature>
<dbReference type="GO" id="GO:0003676">
    <property type="term" value="F:nucleic acid binding"/>
    <property type="evidence" value="ECO:0007669"/>
    <property type="project" value="InterPro"/>
</dbReference>
<dbReference type="InterPro" id="IPR001878">
    <property type="entry name" value="Znf_CCHC"/>
</dbReference>
<feature type="compositionally biased region" description="Polar residues" evidence="3">
    <location>
        <begin position="229"/>
        <end position="242"/>
    </location>
</feature>
<feature type="coiled-coil region" evidence="2">
    <location>
        <begin position="248"/>
        <end position="275"/>
    </location>
</feature>
<dbReference type="InterPro" id="IPR036875">
    <property type="entry name" value="Znf_CCHC_sf"/>
</dbReference>
<dbReference type="PROSITE" id="PS50158">
    <property type="entry name" value="ZF_CCHC"/>
    <property type="match status" value="1"/>
</dbReference>
<keyword evidence="6" id="KW-1185">Reference proteome</keyword>
<sequence>MRIHPTNNTITVSMPDVNRAIAYLKITQVKTADQSCDVAVYAPAPDNLVRGIIFNAHSFESDNQIFNELRARNPTIDIVSARGRVEACFNCRQTGHRTDVCPKPKQDNCRRCGESHPKPTDSNELTFPAQCVVCKGGHLTGSRNCKYRFLKRKLPGSDKSTGKVTQHLSHSQTEGTTTANKNCQESFEPLGGRRTSATRPDNSARSRSPSRTRDHHNRLPVIPHGRSVAWQTDKQRQPQTQPFENQQVRELAEQGKLLQQRLAATNNKIKQLERKQAPASTTITNSTEQIVACAAQKENTATMDVDAFRGTKRKAAEPTAVITTTDQNVSQINDRIERLEILFDEMSREETTKNQQLTESIGALGMALANLTAPSDSLPALTESTAAAGVITSQTPSSTPTQPTAHKSPKIPSTPSVRGTPYSRKDGQRD</sequence>
<dbReference type="Gene3D" id="4.10.60.10">
    <property type="entry name" value="Zinc finger, CCHC-type"/>
    <property type="match status" value="1"/>
</dbReference>
<feature type="region of interest" description="Disordered" evidence="3">
    <location>
        <begin position="156"/>
        <end position="242"/>
    </location>
</feature>
<keyword evidence="1" id="KW-0863">Zinc-finger</keyword>
<protein>
    <recommendedName>
        <fullName evidence="4">CCHC-type domain-containing protein</fullName>
    </recommendedName>
</protein>
<keyword evidence="1" id="KW-0862">Zinc</keyword>
<evidence type="ECO:0000259" key="4">
    <source>
        <dbReference type="PROSITE" id="PS50158"/>
    </source>
</evidence>
<feature type="compositionally biased region" description="Basic residues" evidence="3">
    <location>
        <begin position="208"/>
        <end position="218"/>
    </location>
</feature>
<dbReference type="AlphaFoldDB" id="A0A9J6D229"/>
<name>A0A9J6D229_RHIMP</name>
<reference evidence="5" key="1">
    <citation type="journal article" date="2020" name="Cell">
        <title>Large-Scale Comparative Analyses of Tick Genomes Elucidate Their Genetic Diversity and Vector Capacities.</title>
        <authorList>
            <consortium name="Tick Genome and Microbiome Consortium (TIGMIC)"/>
            <person name="Jia N."/>
            <person name="Wang J."/>
            <person name="Shi W."/>
            <person name="Du L."/>
            <person name="Sun Y."/>
            <person name="Zhan W."/>
            <person name="Jiang J.F."/>
            <person name="Wang Q."/>
            <person name="Zhang B."/>
            <person name="Ji P."/>
            <person name="Bell-Sakyi L."/>
            <person name="Cui X.M."/>
            <person name="Yuan T.T."/>
            <person name="Jiang B.G."/>
            <person name="Yang W.F."/>
            <person name="Lam T.T."/>
            <person name="Chang Q.C."/>
            <person name="Ding S.J."/>
            <person name="Wang X.J."/>
            <person name="Zhu J.G."/>
            <person name="Ruan X.D."/>
            <person name="Zhao L."/>
            <person name="Wei J.T."/>
            <person name="Ye R.Z."/>
            <person name="Que T.C."/>
            <person name="Du C.H."/>
            <person name="Zhou Y.H."/>
            <person name="Cheng J.X."/>
            <person name="Dai P.F."/>
            <person name="Guo W.B."/>
            <person name="Han X.H."/>
            <person name="Huang E.J."/>
            <person name="Li L.F."/>
            <person name="Wei W."/>
            <person name="Gao Y.C."/>
            <person name="Liu J.Z."/>
            <person name="Shao H.Z."/>
            <person name="Wang X."/>
            <person name="Wang C.C."/>
            <person name="Yang T.C."/>
            <person name="Huo Q.B."/>
            <person name="Li W."/>
            <person name="Chen H.Y."/>
            <person name="Chen S.E."/>
            <person name="Zhou L.G."/>
            <person name="Ni X.B."/>
            <person name="Tian J.H."/>
            <person name="Sheng Y."/>
            <person name="Liu T."/>
            <person name="Pan Y.S."/>
            <person name="Xia L.Y."/>
            <person name="Li J."/>
            <person name="Zhao F."/>
            <person name="Cao W.C."/>
        </authorList>
    </citation>
    <scope>NUCLEOTIDE SEQUENCE</scope>
    <source>
        <strain evidence="5">Rmic-2018</strain>
    </source>
</reference>
<dbReference type="GO" id="GO:0008270">
    <property type="term" value="F:zinc ion binding"/>
    <property type="evidence" value="ECO:0007669"/>
    <property type="project" value="UniProtKB-KW"/>
</dbReference>
<accession>A0A9J6D229</accession>
<feature type="compositionally biased region" description="Polar residues" evidence="3">
    <location>
        <begin position="158"/>
        <end position="185"/>
    </location>
</feature>
<dbReference type="EMBL" id="JABSTU010001977">
    <property type="protein sequence ID" value="KAH7985164.1"/>
    <property type="molecule type" value="Genomic_DNA"/>
</dbReference>
<comment type="caution">
    <text evidence="5">The sequence shown here is derived from an EMBL/GenBank/DDBJ whole genome shotgun (WGS) entry which is preliminary data.</text>
</comment>
<evidence type="ECO:0000313" key="5">
    <source>
        <dbReference type="EMBL" id="KAH7985164.1"/>
    </source>
</evidence>